<dbReference type="Pfam" id="PF08170">
    <property type="entry name" value="POPLD"/>
    <property type="match status" value="1"/>
</dbReference>
<feature type="compositionally biased region" description="Basic residues" evidence="4">
    <location>
        <begin position="105"/>
        <end position="124"/>
    </location>
</feature>
<feature type="region of interest" description="Disordered" evidence="4">
    <location>
        <begin position="94"/>
        <end position="174"/>
    </location>
</feature>
<dbReference type="PANTHER" id="PTHR22731">
    <property type="entry name" value="RIBONUCLEASES P/MRP PROTEIN SUBUNIT POP1"/>
    <property type="match status" value="1"/>
</dbReference>
<keyword evidence="8" id="KW-1185">Reference proteome</keyword>
<protein>
    <submittedName>
        <fullName evidence="7">Uncharacterized protein</fullName>
    </submittedName>
</protein>
<evidence type="ECO:0000313" key="8">
    <source>
        <dbReference type="Proteomes" id="UP001516023"/>
    </source>
</evidence>
<evidence type="ECO:0000256" key="4">
    <source>
        <dbReference type="SAM" id="MobiDB-lite"/>
    </source>
</evidence>
<feature type="compositionally biased region" description="Polar residues" evidence="4">
    <location>
        <begin position="159"/>
        <end position="174"/>
    </location>
</feature>
<dbReference type="GO" id="GO:0005634">
    <property type="term" value="C:nucleus"/>
    <property type="evidence" value="ECO:0007669"/>
    <property type="project" value="UniProtKB-SubCell"/>
</dbReference>
<feature type="compositionally biased region" description="Basic and acidic residues" evidence="4">
    <location>
        <begin position="1"/>
        <end position="10"/>
    </location>
</feature>
<sequence>MKPTTKRERPTSNTPTERSNTPTKNLEDDTSRRARQREYQRKRLRHDDYNTHQFLDASATVHAGLFGARRLPEIKSLWRSLVLTEISSADEAVRRVGEPGGGKVSSRHLRRRTGSHRPQRRHRYPRGDYGMGTSKDDDRDSSDSRFDGESMAMPEDTLLKSNDSSTLKKPSDVPQINTAKNATKANVPCRRARRKPALLRSTHSTWWKPSHPFPTKQEPHDIDQTQTNNRWTPTHQWHAKRFHMSNSLFSWSIPLIHSNRGCRASLRLAGDKCTLQDATWEVDGCALVMMVRSESEGSHASAIDVVTSLLKRICGADAAFLNREEILDGTMIGEGLIYEVDAFPMRPVGPACFLYRCGDNKSMNVASVSIMVHPSISPDVYSLLETIVAIDMGGFAASITRVPVSLLRIRGKLSMSVMTEVLSLNSETFIEMCKIGVDQSDIEVASDELLLRHGSFFEFNAALLSCETSASNRNQRQTPSDGMKVDHIISETNPNKILVKSHQPNGHHLHLKQLPHNAACSGWDILCHPSIASELFHSFVMKGACAIGLAEDTRAQLEACPPLPIFPRDYPDTKEGRAYWEESCSDDGPTGTRNDWAVIRTCIEASWGRMNTSLRRVRKLHERSKHGKGEKINGRAKVNDEGSSAQDCVIEQTEVFGKETNIIRWSSLIPSSQRVQSYGSSLSGHHSVVVVRGAFGVPFLQILHGFGKFHSSRSERSKKHKHRRPYRSIINASPLSQSESVAHSSLCQQLLQSLSLPALLRCEIFCDGKGTLDPGDLLFPLTCIGDSSDEISNQNVEDDALKVAPLGVVVAGGFSPSRGKCYGVGFLGASRFIEVLLNGTADGMGMKTSHLNMSPKMMLKVKLRKLQEDCVCRHALISLLL</sequence>
<feature type="compositionally biased region" description="Basic and acidic residues" evidence="4">
    <location>
        <begin position="134"/>
        <end position="148"/>
    </location>
</feature>
<feature type="compositionally biased region" description="Polar residues" evidence="4">
    <location>
        <begin position="11"/>
        <end position="24"/>
    </location>
</feature>
<keyword evidence="3" id="KW-0539">Nucleus</keyword>
<gene>
    <name evidence="7" type="ORF">HJC23_004012</name>
</gene>
<dbReference type="GO" id="GO:0008033">
    <property type="term" value="P:tRNA processing"/>
    <property type="evidence" value="ECO:0007669"/>
    <property type="project" value="UniProtKB-KW"/>
</dbReference>
<comment type="caution">
    <text evidence="7">The sequence shown here is derived from an EMBL/GenBank/DDBJ whole genome shotgun (WGS) entry which is preliminary data.</text>
</comment>
<accession>A0ABD3R036</accession>
<dbReference type="EMBL" id="JABMIG020000011">
    <property type="protein sequence ID" value="KAL3803850.1"/>
    <property type="molecule type" value="Genomic_DNA"/>
</dbReference>
<evidence type="ECO:0000313" key="7">
    <source>
        <dbReference type="EMBL" id="KAL3803850.1"/>
    </source>
</evidence>
<dbReference type="AlphaFoldDB" id="A0ABD3R036"/>
<evidence type="ECO:0000256" key="1">
    <source>
        <dbReference type="ARBA" id="ARBA00004123"/>
    </source>
</evidence>
<reference evidence="7 8" key="1">
    <citation type="journal article" date="2020" name="G3 (Bethesda)">
        <title>Improved Reference Genome for Cyclotella cryptica CCMP332, a Model for Cell Wall Morphogenesis, Salinity Adaptation, and Lipid Production in Diatoms (Bacillariophyta).</title>
        <authorList>
            <person name="Roberts W.R."/>
            <person name="Downey K.M."/>
            <person name="Ruck E.C."/>
            <person name="Traller J.C."/>
            <person name="Alverson A.J."/>
        </authorList>
    </citation>
    <scope>NUCLEOTIDE SEQUENCE [LARGE SCALE GENOMIC DNA]</scope>
    <source>
        <strain evidence="7 8">CCMP332</strain>
    </source>
</reference>
<evidence type="ECO:0000256" key="2">
    <source>
        <dbReference type="ARBA" id="ARBA00022694"/>
    </source>
</evidence>
<dbReference type="InterPro" id="IPR009723">
    <property type="entry name" value="Pop1_N"/>
</dbReference>
<organism evidence="7 8">
    <name type="scientific">Cyclotella cryptica</name>
    <dbReference type="NCBI Taxonomy" id="29204"/>
    <lineage>
        <taxon>Eukaryota</taxon>
        <taxon>Sar</taxon>
        <taxon>Stramenopiles</taxon>
        <taxon>Ochrophyta</taxon>
        <taxon>Bacillariophyta</taxon>
        <taxon>Coscinodiscophyceae</taxon>
        <taxon>Thalassiosirophycidae</taxon>
        <taxon>Stephanodiscales</taxon>
        <taxon>Stephanodiscaceae</taxon>
        <taxon>Cyclotella</taxon>
    </lineage>
</organism>
<evidence type="ECO:0000256" key="3">
    <source>
        <dbReference type="ARBA" id="ARBA00023242"/>
    </source>
</evidence>
<proteinExistence type="predicted"/>
<evidence type="ECO:0000259" key="5">
    <source>
        <dbReference type="Pfam" id="PF06978"/>
    </source>
</evidence>
<feature type="region of interest" description="Disordered" evidence="4">
    <location>
        <begin position="204"/>
        <end position="228"/>
    </location>
</feature>
<comment type="subcellular location">
    <subcellularLocation>
        <location evidence="1">Nucleus</location>
    </subcellularLocation>
</comment>
<dbReference type="InterPro" id="IPR012590">
    <property type="entry name" value="POPLD_dom"/>
</dbReference>
<feature type="domain" description="POPLD" evidence="6">
    <location>
        <begin position="522"/>
        <end position="583"/>
    </location>
</feature>
<evidence type="ECO:0000259" key="6">
    <source>
        <dbReference type="Pfam" id="PF08170"/>
    </source>
</evidence>
<feature type="domain" description="Pop1 N-terminal" evidence="5">
    <location>
        <begin position="107"/>
        <end position="278"/>
    </location>
</feature>
<dbReference type="InterPro" id="IPR039182">
    <property type="entry name" value="Pop1"/>
</dbReference>
<name>A0ABD3R036_9STRA</name>
<dbReference type="Pfam" id="PF06978">
    <property type="entry name" value="POP1_N"/>
    <property type="match status" value="1"/>
</dbReference>
<keyword evidence="2" id="KW-0819">tRNA processing</keyword>
<feature type="region of interest" description="Disordered" evidence="4">
    <location>
        <begin position="1"/>
        <end position="46"/>
    </location>
</feature>
<dbReference type="Proteomes" id="UP001516023">
    <property type="component" value="Unassembled WGS sequence"/>
</dbReference>
<feature type="compositionally biased region" description="Basic and acidic residues" evidence="4">
    <location>
        <begin position="25"/>
        <end position="46"/>
    </location>
</feature>
<dbReference type="PANTHER" id="PTHR22731:SF3">
    <property type="entry name" value="RIBONUCLEASES P_MRP PROTEIN SUBUNIT POP1"/>
    <property type="match status" value="1"/>
</dbReference>